<dbReference type="PANTHER" id="PTHR30126:SF81">
    <property type="entry name" value="HTH-TYPE TRANSCRIPTIONAL REGULATOR ILVY"/>
    <property type="match status" value="1"/>
</dbReference>
<dbReference type="GO" id="GO:0003700">
    <property type="term" value="F:DNA-binding transcription factor activity"/>
    <property type="evidence" value="ECO:0007669"/>
    <property type="project" value="InterPro"/>
</dbReference>
<sequence length="294" mass="31919">MNPAHIDHQQILAFLSVAQTGSFSAAAQQLHLTQPAVSKRVALLESQVGAALFERLARQVVLTEFGAQFLPAAQKVRQAMDDLAAVTLDSSRPLSGRLAIALSHYVGLHLLPSVLETFSRRYPDVVLDLRFMDSEAAIDAVAQGSVRLAYGTLGHSAPSTVETTPLWQEKLVPLVALRHAEQHTPTLHELAQHLPVIAPAAHTSTRQSIDIWLNALQIRPLAVIEVNQLDSIALLVGTGIGWGVLPETLQNSDLARLPDTALAPPERQLGLITQKNRPTHRLAQAFMDCVTESQ</sequence>
<dbReference type="PROSITE" id="PS50931">
    <property type="entry name" value="HTH_LYSR"/>
    <property type="match status" value="1"/>
</dbReference>
<evidence type="ECO:0000256" key="2">
    <source>
        <dbReference type="ARBA" id="ARBA00023015"/>
    </source>
</evidence>
<dbReference type="Gene3D" id="1.10.10.10">
    <property type="entry name" value="Winged helix-like DNA-binding domain superfamily/Winged helix DNA-binding domain"/>
    <property type="match status" value="1"/>
</dbReference>
<dbReference type="HOGENOM" id="CLU_039613_6_1_6"/>
<dbReference type="CDD" id="cd05466">
    <property type="entry name" value="PBP2_LTTR_substrate"/>
    <property type="match status" value="1"/>
</dbReference>
<dbReference type="AlphaFoldDB" id="D0L1H0"/>
<keyword evidence="2" id="KW-0805">Transcription regulation</keyword>
<evidence type="ECO:0000259" key="5">
    <source>
        <dbReference type="PROSITE" id="PS50931"/>
    </source>
</evidence>
<evidence type="ECO:0000313" key="6">
    <source>
        <dbReference type="EMBL" id="ACX96543.1"/>
    </source>
</evidence>
<dbReference type="SUPFAM" id="SSF53850">
    <property type="entry name" value="Periplasmic binding protein-like II"/>
    <property type="match status" value="1"/>
</dbReference>
<reference evidence="6 7" key="1">
    <citation type="submission" date="2009-10" db="EMBL/GenBank/DDBJ databases">
        <title>Complete sequence of Halothiobacillus neapolitanus c2.</title>
        <authorList>
            <consortium name="US DOE Joint Genome Institute"/>
            <person name="Lucas S."/>
            <person name="Copeland A."/>
            <person name="Lapidus A."/>
            <person name="Glavina del Rio T."/>
            <person name="Tice H."/>
            <person name="Bruce D."/>
            <person name="Goodwin L."/>
            <person name="Pitluck S."/>
            <person name="Davenport K."/>
            <person name="Brettin T."/>
            <person name="Detter J.C."/>
            <person name="Han C."/>
            <person name="Tapia R."/>
            <person name="Larimer F."/>
            <person name="Land M."/>
            <person name="Hauser L."/>
            <person name="Kyrpides N."/>
            <person name="Mikhailova N."/>
            <person name="Kerfeld C."/>
            <person name="Cannon G."/>
            <person name="Heinhort S."/>
        </authorList>
    </citation>
    <scope>NUCLEOTIDE SEQUENCE [LARGE SCALE GENOMIC DNA]</scope>
    <source>
        <strain evidence="7">ATCC 23641 / c2</strain>
    </source>
</reference>
<organism evidence="6 7">
    <name type="scientific">Halothiobacillus neapolitanus (strain ATCC 23641 / DSM 15147 / CIP 104769 / NCIMB 8539 / c2)</name>
    <name type="common">Thiobacillus neapolitanus</name>
    <dbReference type="NCBI Taxonomy" id="555778"/>
    <lineage>
        <taxon>Bacteria</taxon>
        <taxon>Pseudomonadati</taxon>
        <taxon>Pseudomonadota</taxon>
        <taxon>Gammaproteobacteria</taxon>
        <taxon>Chromatiales</taxon>
        <taxon>Halothiobacillaceae</taxon>
        <taxon>Halothiobacillus</taxon>
    </lineage>
</organism>
<dbReference type="GO" id="GO:0000976">
    <property type="term" value="F:transcription cis-regulatory region binding"/>
    <property type="evidence" value="ECO:0007669"/>
    <property type="project" value="TreeGrafter"/>
</dbReference>
<accession>D0L1H0</accession>
<dbReference type="EMBL" id="CP001801">
    <property type="protein sequence ID" value="ACX96543.1"/>
    <property type="molecule type" value="Genomic_DNA"/>
</dbReference>
<keyword evidence="7" id="KW-1185">Reference proteome</keyword>
<gene>
    <name evidence="6" type="ordered locus">Hneap_1720</name>
</gene>
<proteinExistence type="inferred from homology"/>
<dbReference type="InterPro" id="IPR036388">
    <property type="entry name" value="WH-like_DNA-bd_sf"/>
</dbReference>
<dbReference type="InterPro" id="IPR005119">
    <property type="entry name" value="LysR_subst-bd"/>
</dbReference>
<dbReference type="Proteomes" id="UP000009102">
    <property type="component" value="Chromosome"/>
</dbReference>
<dbReference type="KEGG" id="hna:Hneap_1720"/>
<evidence type="ECO:0000256" key="1">
    <source>
        <dbReference type="ARBA" id="ARBA00009437"/>
    </source>
</evidence>
<dbReference type="InterPro" id="IPR036390">
    <property type="entry name" value="WH_DNA-bd_sf"/>
</dbReference>
<dbReference type="Pfam" id="PF03466">
    <property type="entry name" value="LysR_substrate"/>
    <property type="match status" value="1"/>
</dbReference>
<evidence type="ECO:0000256" key="3">
    <source>
        <dbReference type="ARBA" id="ARBA00023125"/>
    </source>
</evidence>
<dbReference type="FunFam" id="1.10.10.10:FF:000001">
    <property type="entry name" value="LysR family transcriptional regulator"/>
    <property type="match status" value="1"/>
</dbReference>
<dbReference type="eggNOG" id="COG0583">
    <property type="taxonomic scope" value="Bacteria"/>
</dbReference>
<protein>
    <submittedName>
        <fullName evidence="6">Transcriptional regulator, LysR family</fullName>
    </submittedName>
</protein>
<keyword evidence="3" id="KW-0238">DNA-binding</keyword>
<feature type="domain" description="HTH lysR-type" evidence="5">
    <location>
        <begin position="6"/>
        <end position="63"/>
    </location>
</feature>
<dbReference type="InterPro" id="IPR000847">
    <property type="entry name" value="LysR_HTH_N"/>
</dbReference>
<dbReference type="RefSeq" id="WP_012824576.1">
    <property type="nucleotide sequence ID" value="NC_013422.1"/>
</dbReference>
<keyword evidence="4" id="KW-0804">Transcription</keyword>
<evidence type="ECO:0000313" key="7">
    <source>
        <dbReference type="Proteomes" id="UP000009102"/>
    </source>
</evidence>
<name>D0L1H0_HALNC</name>
<comment type="similarity">
    <text evidence="1">Belongs to the LysR transcriptional regulatory family.</text>
</comment>
<dbReference type="PANTHER" id="PTHR30126">
    <property type="entry name" value="HTH-TYPE TRANSCRIPTIONAL REGULATOR"/>
    <property type="match status" value="1"/>
</dbReference>
<dbReference type="PRINTS" id="PR00039">
    <property type="entry name" value="HTHLYSR"/>
</dbReference>
<dbReference type="SUPFAM" id="SSF46785">
    <property type="entry name" value="Winged helix' DNA-binding domain"/>
    <property type="match status" value="1"/>
</dbReference>
<evidence type="ECO:0000256" key="4">
    <source>
        <dbReference type="ARBA" id="ARBA00023163"/>
    </source>
</evidence>
<dbReference type="Pfam" id="PF00126">
    <property type="entry name" value="HTH_1"/>
    <property type="match status" value="1"/>
</dbReference>
<dbReference type="Gene3D" id="3.40.190.290">
    <property type="match status" value="1"/>
</dbReference>
<dbReference type="STRING" id="555778.Hneap_1720"/>